<dbReference type="SUPFAM" id="SSF49313">
    <property type="entry name" value="Cadherin-like"/>
    <property type="match status" value="5"/>
</dbReference>
<dbReference type="AlphaFoldDB" id="A0A852NFW0"/>
<keyword evidence="2" id="KW-0812">Transmembrane</keyword>
<evidence type="ECO:0000256" key="4">
    <source>
        <dbReference type="ARBA" id="ARBA00022837"/>
    </source>
</evidence>
<feature type="domain" description="Cadherin" evidence="12">
    <location>
        <begin position="234"/>
        <end position="338"/>
    </location>
</feature>
<dbReference type="FunFam" id="2.60.40.60:FF:000018">
    <property type="entry name" value="Protocadherin gamma c3"/>
    <property type="match status" value="1"/>
</dbReference>
<keyword evidence="3" id="KW-0677">Repeat</keyword>
<dbReference type="PROSITE" id="PS50268">
    <property type="entry name" value="CADHERIN_2"/>
    <property type="match status" value="5"/>
</dbReference>
<evidence type="ECO:0000256" key="6">
    <source>
        <dbReference type="ARBA" id="ARBA00022989"/>
    </source>
</evidence>
<evidence type="ECO:0000256" key="10">
    <source>
        <dbReference type="SAM" id="MobiDB-lite"/>
    </source>
</evidence>
<dbReference type="InterPro" id="IPR020894">
    <property type="entry name" value="Cadherin_CS"/>
</dbReference>
<feature type="non-terminal residue" evidence="13">
    <location>
        <position position="546"/>
    </location>
</feature>
<dbReference type="PANTHER" id="PTHR24028">
    <property type="entry name" value="CADHERIN-87A"/>
    <property type="match status" value="1"/>
</dbReference>
<evidence type="ECO:0000256" key="7">
    <source>
        <dbReference type="ARBA" id="ARBA00023136"/>
    </source>
</evidence>
<proteinExistence type="predicted"/>
<evidence type="ECO:0000256" key="8">
    <source>
        <dbReference type="ARBA" id="ARBA00023180"/>
    </source>
</evidence>
<keyword evidence="8" id="KW-0325">Glycoprotein</keyword>
<accession>A0A852NFW0</accession>
<keyword evidence="11" id="KW-0732">Signal</keyword>
<evidence type="ECO:0000313" key="13">
    <source>
        <dbReference type="EMBL" id="NXY11998.1"/>
    </source>
</evidence>
<feature type="domain" description="Cadherin" evidence="12">
    <location>
        <begin position="65"/>
        <end position="124"/>
    </location>
</feature>
<comment type="caution">
    <text evidence="13">The sequence shown here is derived from an EMBL/GenBank/DDBJ whole genome shotgun (WGS) entry which is preliminary data.</text>
</comment>
<reference evidence="13" key="1">
    <citation type="submission" date="2020-02" db="EMBL/GenBank/DDBJ databases">
        <title>Bird 10,000 Genomes (B10K) Project - Family phase.</title>
        <authorList>
            <person name="Zhang G."/>
        </authorList>
    </citation>
    <scope>NUCLEOTIDE SEQUENCE</scope>
    <source>
        <strain evidence="13">B10K-IZ-033-77</strain>
    </source>
</reference>
<sequence>RRQRALLWGVLLAAWEAAWGQLRYSVPEEMPKGSFVGDVAKDLGLQLAALRDLGVHILDKGRTQYFALHGKTGHLVTAERIDREQLCERVQQCVLRCELIVEGQMQVYGIQVEITDINDNTPSFREAETELKMIETTAPGSRFPLPDAHDSDSGRNSLQSYELSGDEHFSLAVQAGPGGDQRPELVLAKALDREEAASHELVLRAIDGGDPARTGTARIRVTVVDANDNAPVFSQAEYTVRVPEDVPVASILVTVMATDADEGQNGHVKYLFKKIPEKASKIFQLDADTGSIGLLRSLDFEEGDSYELEVQAHDGGGHFDTTKVVVTVVDVNDNAPELTVSSALSEISEDAPSGTVVALLYVQDRDSGANGEVRCSLDGGVPFRLEKSFEDYYRVVTARELDREQVSEYNVTVRAADGGSPPLQSSAVLSLRVLDVNDNAPVFAQERYSARVAENNAAGALVLRATDADAGTNGRVSYSFGNVPDDVPLLFAIDSETGEVRTAGPLDFEENSKYSFGLEAKDGGGLTDQCEVQIELTDENDNVPEI</sequence>
<dbReference type="PRINTS" id="PR00205">
    <property type="entry name" value="CADHERIN"/>
</dbReference>
<dbReference type="FunFam" id="2.60.40.60:FF:000248">
    <property type="entry name" value="Protocadherin 10"/>
    <property type="match status" value="1"/>
</dbReference>
<evidence type="ECO:0000256" key="9">
    <source>
        <dbReference type="PROSITE-ProRule" id="PRU00043"/>
    </source>
</evidence>
<dbReference type="OrthoDB" id="6252479at2759"/>
<dbReference type="Proteomes" id="UP000603297">
    <property type="component" value="Unassembled WGS sequence"/>
</dbReference>
<dbReference type="FunFam" id="2.60.40.60:FF:000307">
    <property type="entry name" value="Zgc:123181"/>
    <property type="match status" value="1"/>
</dbReference>
<dbReference type="EMBL" id="WEIY01001309">
    <property type="protein sequence ID" value="NXY11998.1"/>
    <property type="molecule type" value="Genomic_DNA"/>
</dbReference>
<dbReference type="FunFam" id="2.60.40.60:FF:000002">
    <property type="entry name" value="Protocadherin alpha 2"/>
    <property type="match status" value="2"/>
</dbReference>
<feature type="domain" description="Cadherin" evidence="12">
    <location>
        <begin position="339"/>
        <end position="443"/>
    </location>
</feature>
<evidence type="ECO:0000256" key="3">
    <source>
        <dbReference type="ARBA" id="ARBA00022737"/>
    </source>
</evidence>
<dbReference type="SMART" id="SM00112">
    <property type="entry name" value="CA"/>
    <property type="match status" value="5"/>
</dbReference>
<dbReference type="GO" id="GO:0007156">
    <property type="term" value="P:homophilic cell adhesion via plasma membrane adhesion molecules"/>
    <property type="evidence" value="ECO:0007669"/>
    <property type="project" value="InterPro"/>
</dbReference>
<dbReference type="PANTHER" id="PTHR24028:SF234">
    <property type="entry name" value="PROTOCADHERIN GAMMA-A3"/>
    <property type="match status" value="1"/>
</dbReference>
<keyword evidence="6" id="KW-1133">Transmembrane helix</keyword>
<keyword evidence="14" id="KW-1185">Reference proteome</keyword>
<dbReference type="CDD" id="cd11304">
    <property type="entry name" value="Cadherin_repeat"/>
    <property type="match status" value="5"/>
</dbReference>
<keyword evidence="7" id="KW-0472">Membrane</keyword>
<dbReference type="Pfam" id="PF08266">
    <property type="entry name" value="Cadherin_2"/>
    <property type="match status" value="1"/>
</dbReference>
<dbReference type="GO" id="GO:0005886">
    <property type="term" value="C:plasma membrane"/>
    <property type="evidence" value="ECO:0007669"/>
    <property type="project" value="InterPro"/>
</dbReference>
<dbReference type="InterPro" id="IPR015919">
    <property type="entry name" value="Cadherin-like_sf"/>
</dbReference>
<feature type="signal peptide" evidence="11">
    <location>
        <begin position="1"/>
        <end position="20"/>
    </location>
</feature>
<dbReference type="GO" id="GO:0005509">
    <property type="term" value="F:calcium ion binding"/>
    <property type="evidence" value="ECO:0007669"/>
    <property type="project" value="UniProtKB-UniRule"/>
</dbReference>
<comment type="subcellular location">
    <subcellularLocation>
        <location evidence="1">Membrane</location>
        <topology evidence="1">Single-pass membrane protein</topology>
    </subcellularLocation>
</comment>
<evidence type="ECO:0000256" key="5">
    <source>
        <dbReference type="ARBA" id="ARBA00022889"/>
    </source>
</evidence>
<feature type="domain" description="Cadherin" evidence="12">
    <location>
        <begin position="125"/>
        <end position="233"/>
    </location>
</feature>
<evidence type="ECO:0000313" key="14">
    <source>
        <dbReference type="Proteomes" id="UP000603297"/>
    </source>
</evidence>
<name>A0A852NFW0_9PASS</name>
<evidence type="ECO:0000256" key="11">
    <source>
        <dbReference type="SAM" id="SignalP"/>
    </source>
</evidence>
<dbReference type="InterPro" id="IPR002126">
    <property type="entry name" value="Cadherin-like_dom"/>
</dbReference>
<feature type="region of interest" description="Disordered" evidence="10">
    <location>
        <begin position="137"/>
        <end position="160"/>
    </location>
</feature>
<keyword evidence="4 9" id="KW-0106">Calcium</keyword>
<dbReference type="Gene3D" id="2.60.40.60">
    <property type="entry name" value="Cadherins"/>
    <property type="match status" value="5"/>
</dbReference>
<organism evidence="13 14">
    <name type="scientific">Pteruthius melanotis</name>
    <dbReference type="NCBI Taxonomy" id="357074"/>
    <lineage>
        <taxon>Eukaryota</taxon>
        <taxon>Metazoa</taxon>
        <taxon>Chordata</taxon>
        <taxon>Craniata</taxon>
        <taxon>Vertebrata</taxon>
        <taxon>Euteleostomi</taxon>
        <taxon>Archelosauria</taxon>
        <taxon>Archosauria</taxon>
        <taxon>Dinosauria</taxon>
        <taxon>Saurischia</taxon>
        <taxon>Theropoda</taxon>
        <taxon>Coelurosauria</taxon>
        <taxon>Aves</taxon>
        <taxon>Neognathae</taxon>
        <taxon>Neoaves</taxon>
        <taxon>Telluraves</taxon>
        <taxon>Australaves</taxon>
        <taxon>Passeriformes</taxon>
        <taxon>Sylvioidea</taxon>
        <taxon>Timaliidae</taxon>
        <taxon>Pteruthius</taxon>
    </lineage>
</organism>
<dbReference type="Pfam" id="PF00028">
    <property type="entry name" value="Cadherin"/>
    <property type="match status" value="4"/>
</dbReference>
<dbReference type="InterPro" id="IPR050174">
    <property type="entry name" value="Protocadherin/Cadherin-CA"/>
</dbReference>
<evidence type="ECO:0000256" key="1">
    <source>
        <dbReference type="ARBA" id="ARBA00004167"/>
    </source>
</evidence>
<dbReference type="PROSITE" id="PS00232">
    <property type="entry name" value="CADHERIN_1"/>
    <property type="match status" value="3"/>
</dbReference>
<evidence type="ECO:0000256" key="2">
    <source>
        <dbReference type="ARBA" id="ARBA00022692"/>
    </source>
</evidence>
<feature type="domain" description="Cadherin" evidence="12">
    <location>
        <begin position="444"/>
        <end position="546"/>
    </location>
</feature>
<keyword evidence="5" id="KW-0130">Cell adhesion</keyword>
<dbReference type="InterPro" id="IPR013164">
    <property type="entry name" value="Cadherin_N"/>
</dbReference>
<evidence type="ECO:0000259" key="12">
    <source>
        <dbReference type="PROSITE" id="PS50268"/>
    </source>
</evidence>
<protein>
    <submittedName>
        <fullName evidence="13">PCDGA protein</fullName>
    </submittedName>
</protein>
<feature type="chain" id="PRO_5032898783" evidence="11">
    <location>
        <begin position="21"/>
        <end position="546"/>
    </location>
</feature>
<feature type="non-terminal residue" evidence="13">
    <location>
        <position position="1"/>
    </location>
</feature>
<gene>
    <name evidence="13" type="primary">Pcdhga10_0</name>
    <name evidence="13" type="ORF">PTEMEL_R08744</name>
</gene>